<sequence>MNYRDLVSEGEDLWKEVVVASRCGQPSAVDKNEFVYDTSYQIQDQYSMSGQIVMIVMRIHCGSSFPGLSGLNPFTIFNSPSRLLKQQSLWTVIVKKRLRITSDDLSDEDSDSETDIQLPDIQDKNTLDVYVFHSLTSSKCKLEEILLEVTISCG</sequence>
<protein>
    <submittedName>
        <fullName evidence="1">19652_t:CDS:1</fullName>
    </submittedName>
</protein>
<accession>A0A9W4T636</accession>
<dbReference type="EMBL" id="CAMKVN010009230">
    <property type="protein sequence ID" value="CAI2193214.1"/>
    <property type="molecule type" value="Genomic_DNA"/>
</dbReference>
<dbReference type="Proteomes" id="UP001153678">
    <property type="component" value="Unassembled WGS sequence"/>
</dbReference>
<proteinExistence type="predicted"/>
<keyword evidence="2" id="KW-1185">Reference proteome</keyword>
<organism evidence="1 2">
    <name type="scientific">Funneliformis geosporum</name>
    <dbReference type="NCBI Taxonomy" id="1117311"/>
    <lineage>
        <taxon>Eukaryota</taxon>
        <taxon>Fungi</taxon>
        <taxon>Fungi incertae sedis</taxon>
        <taxon>Mucoromycota</taxon>
        <taxon>Glomeromycotina</taxon>
        <taxon>Glomeromycetes</taxon>
        <taxon>Glomerales</taxon>
        <taxon>Glomeraceae</taxon>
        <taxon>Funneliformis</taxon>
    </lineage>
</organism>
<evidence type="ECO:0000313" key="2">
    <source>
        <dbReference type="Proteomes" id="UP001153678"/>
    </source>
</evidence>
<comment type="caution">
    <text evidence="1">The sequence shown here is derived from an EMBL/GenBank/DDBJ whole genome shotgun (WGS) entry which is preliminary data.</text>
</comment>
<evidence type="ECO:0000313" key="1">
    <source>
        <dbReference type="EMBL" id="CAI2193214.1"/>
    </source>
</evidence>
<dbReference type="AlphaFoldDB" id="A0A9W4T636"/>
<gene>
    <name evidence="1" type="ORF">FWILDA_LOCUS15962</name>
</gene>
<name>A0A9W4T636_9GLOM</name>
<reference evidence="1" key="1">
    <citation type="submission" date="2022-08" db="EMBL/GenBank/DDBJ databases">
        <authorList>
            <person name="Kallberg Y."/>
            <person name="Tangrot J."/>
            <person name="Rosling A."/>
        </authorList>
    </citation>
    <scope>NUCLEOTIDE SEQUENCE</scope>
    <source>
        <strain evidence="1">Wild A</strain>
    </source>
</reference>